<dbReference type="Pfam" id="PF05212">
    <property type="entry name" value="DUF707"/>
    <property type="match status" value="1"/>
</dbReference>
<evidence type="ECO:0000313" key="3">
    <source>
        <dbReference type="Proteomes" id="UP000501690"/>
    </source>
</evidence>
<dbReference type="PANTHER" id="PTHR31210">
    <property type="entry name" value="OS06G0731900 PROTEIN"/>
    <property type="match status" value="1"/>
</dbReference>
<keyword evidence="3" id="KW-1185">Reference proteome</keyword>
<evidence type="ECO:0000256" key="1">
    <source>
        <dbReference type="SAM" id="MobiDB-lite"/>
    </source>
</evidence>
<dbReference type="Pfam" id="PF05346">
    <property type="entry name" value="DUF747"/>
    <property type="match status" value="1"/>
</dbReference>
<gene>
    <name evidence="2" type="ORF">DEO72_LG2g4654</name>
</gene>
<dbReference type="EMBL" id="CP039346">
    <property type="protein sequence ID" value="QCD84302.1"/>
    <property type="molecule type" value="Genomic_DNA"/>
</dbReference>
<dbReference type="InterPro" id="IPR008010">
    <property type="entry name" value="Tatp1"/>
</dbReference>
<feature type="region of interest" description="Disordered" evidence="1">
    <location>
        <begin position="1"/>
        <end position="54"/>
    </location>
</feature>
<feature type="compositionally biased region" description="Basic residues" evidence="1">
    <location>
        <begin position="25"/>
        <end position="35"/>
    </location>
</feature>
<dbReference type="InterPro" id="IPR007877">
    <property type="entry name" value="DUF707"/>
</dbReference>
<name>A0A4D6L714_VIGUN</name>
<reference evidence="2 3" key="1">
    <citation type="submission" date="2019-04" db="EMBL/GenBank/DDBJ databases">
        <title>An improved genome assembly and genetic linkage map for asparagus bean, Vigna unguiculata ssp. sesquipedialis.</title>
        <authorList>
            <person name="Xia Q."/>
            <person name="Zhang R."/>
            <person name="Dong Y."/>
        </authorList>
    </citation>
    <scope>NUCLEOTIDE SEQUENCE [LARGE SCALE GENOMIC DNA]</scope>
    <source>
        <tissue evidence="2">Leaf</tissue>
    </source>
</reference>
<dbReference type="AlphaFoldDB" id="A0A4D6L714"/>
<protein>
    <submittedName>
        <fullName evidence="2">Membrane protein</fullName>
    </submittedName>
</protein>
<sequence length="811" mass="92523">MRHGSTAPLAAEPPQPQPSLSNSIPHRRKKRKRRVAATSTSISSETSFANGSDQLKNRIHDAAVECEQEPKAEQSKATYPLVELRQRSVKGGESLGNSVVTAVDAGDVTEVCSIAAATSETAESLELKRVLEDDWISNKSPMSYFFEKVYNGNSVWSTTIIGDEKGRERVYDTIFRLPWRCELLIDVGFFVCFNSFLSLLTVMPTRMLMTVWRLLKTRKFNRPSTIEFSDFSCFLILACGVTVLQQIDISLIYHMIRGQATIKLYVIYNVLEIFDKLCQNFIGDVLQMLFHSAEELARCPPETQSMRFWIRRFISDQVLAAITLSACIVSHYNALPALLVSNNFAEIKSYVFKGYSKDNVHSMVYSDSIERFHISAFILFVLAQNILEAEGPWFISFISNILLVYVFEMAIDVIKHSFISKFNNISPIAYSEFLEVLCKQTLHMQTEDAKKKLTFVPLAPACVGKSILKMKQLPFMVVVCTVMLFVVYRTLKYQYYEEEIDKRWSFQGEQEAYPVTSGNLKGLPRGIIHDTSDLEFRPLWSRSSLRSKVSVYSDRHLLAIPVGMKQKHNVDAMVQKFLPENFTIILFHYDANMDGWWDLSWSSKAIHIIAQNQTKWWFAKRFLHPDIVSIYDYIFLWDEDLGVKHFSPSRYIEIVKEEGLEISQPALDPDSGHIHHKITVRAKTKKVHRRVYELRGNTRCSEASTGPPCTGFVEGMAPVFSRSAWDCTWHLIQNDLVHGWGLDMKIGYCAQGDRTQNVGVVDEEYVVHKGIPSLGGSGDQTAKVLSRGRPTPRHRASAFDERIEVRLLNRI</sequence>
<organism evidence="2 3">
    <name type="scientific">Vigna unguiculata</name>
    <name type="common">Cowpea</name>
    <dbReference type="NCBI Taxonomy" id="3917"/>
    <lineage>
        <taxon>Eukaryota</taxon>
        <taxon>Viridiplantae</taxon>
        <taxon>Streptophyta</taxon>
        <taxon>Embryophyta</taxon>
        <taxon>Tracheophyta</taxon>
        <taxon>Spermatophyta</taxon>
        <taxon>Magnoliopsida</taxon>
        <taxon>eudicotyledons</taxon>
        <taxon>Gunneridae</taxon>
        <taxon>Pentapetalae</taxon>
        <taxon>rosids</taxon>
        <taxon>fabids</taxon>
        <taxon>Fabales</taxon>
        <taxon>Fabaceae</taxon>
        <taxon>Papilionoideae</taxon>
        <taxon>50 kb inversion clade</taxon>
        <taxon>NPAAA clade</taxon>
        <taxon>indigoferoid/millettioid clade</taxon>
        <taxon>Phaseoleae</taxon>
        <taxon>Vigna</taxon>
    </lineage>
</organism>
<dbReference type="PANTHER" id="PTHR31210:SF61">
    <property type="entry name" value="KETOGLUTARATE REDUCTASE TRANS-SPLICING-RELATED PROTEIN, PUTATIVE-RELATED"/>
    <property type="match status" value="1"/>
</dbReference>
<feature type="compositionally biased region" description="Low complexity" evidence="1">
    <location>
        <begin position="38"/>
        <end position="47"/>
    </location>
</feature>
<dbReference type="Proteomes" id="UP000501690">
    <property type="component" value="Linkage Group LG2"/>
</dbReference>
<accession>A0A4D6L714</accession>
<proteinExistence type="predicted"/>
<evidence type="ECO:0000313" key="2">
    <source>
        <dbReference type="EMBL" id="QCD84302.1"/>
    </source>
</evidence>